<evidence type="ECO:0000313" key="4">
    <source>
        <dbReference type="Proteomes" id="UP000536509"/>
    </source>
</evidence>
<keyword evidence="4" id="KW-1185">Reference proteome</keyword>
<evidence type="ECO:0000256" key="1">
    <source>
        <dbReference type="SAM" id="SignalP"/>
    </source>
</evidence>
<comment type="caution">
    <text evidence="3">The sequence shown here is derived from an EMBL/GenBank/DDBJ whole genome shotgun (WGS) entry which is preliminary data.</text>
</comment>
<sequence>MKKIKILVLLLTISVAGFYSCSDNDPVENEIVTSKSIALRTTLNEIKKANNISGRNANAPQDQFLCFQFVYPITLSYNDGTVITVATYEGLIDVLTAESETLFIVGIAFPFQVQQEGAVITIDNEAEFYALIEDCGFSPINDDVLQFSCLQFIFPISVINDNGATIAVNTQAELESLLINGTLVDIVFPISVTQNNEVIVVNDLYELFELYDECDGNTSSCICTADYNPVCVQTVNGIVEYSNACLAQCDGFTAADFVPCAPTCSITNVTATPGTCNSDGTYPLTIDFDYANTSSAYYSVYNSLGAWVGTYPLFDLPFTIPNYPSLGSSSDYFVIRIGNNFDCNATQQWSAPICNASTINFGTLLGTCFNIAFPVQIQYQGALVTANNNGDILQYYFPAQSNIPAFVYPLVVTFNTTTGPVTVTVANQAAFEAAIANNCN</sequence>
<dbReference type="EMBL" id="JABEVX010000006">
    <property type="protein sequence ID" value="NNT72611.1"/>
    <property type="molecule type" value="Genomic_DNA"/>
</dbReference>
<dbReference type="AlphaFoldDB" id="A0A7Y3RA21"/>
<gene>
    <name evidence="3" type="ORF">HKT18_10315</name>
</gene>
<evidence type="ECO:0000259" key="2">
    <source>
        <dbReference type="PROSITE" id="PS51465"/>
    </source>
</evidence>
<name>A0A7Y3RA21_9FLAO</name>
<proteinExistence type="predicted"/>
<dbReference type="RefSeq" id="WP_171222776.1">
    <property type="nucleotide sequence ID" value="NZ_CP121446.1"/>
</dbReference>
<feature type="domain" description="Kazal-like" evidence="2">
    <location>
        <begin position="208"/>
        <end position="262"/>
    </location>
</feature>
<dbReference type="PROSITE" id="PS51465">
    <property type="entry name" value="KAZAL_2"/>
    <property type="match status" value="1"/>
</dbReference>
<keyword evidence="1" id="KW-0732">Signal</keyword>
<accession>A0A7Y3RA21</accession>
<organism evidence="3 4">
    <name type="scientific">Flavobacterium rivulicola</name>
    <dbReference type="NCBI Taxonomy" id="2732161"/>
    <lineage>
        <taxon>Bacteria</taxon>
        <taxon>Pseudomonadati</taxon>
        <taxon>Bacteroidota</taxon>
        <taxon>Flavobacteriia</taxon>
        <taxon>Flavobacteriales</taxon>
        <taxon>Flavobacteriaceae</taxon>
        <taxon>Flavobacterium</taxon>
    </lineage>
</organism>
<reference evidence="3 4" key="1">
    <citation type="submission" date="2020-05" db="EMBL/GenBank/DDBJ databases">
        <title>Draft genome of Flavobacterium sp. IMCC34852.</title>
        <authorList>
            <person name="Song J."/>
            <person name="Cho J.-C."/>
        </authorList>
    </citation>
    <scope>NUCLEOTIDE SEQUENCE [LARGE SCALE GENOMIC DNA]</scope>
    <source>
        <strain evidence="3 4">IMCC34852</strain>
    </source>
</reference>
<dbReference type="Proteomes" id="UP000536509">
    <property type="component" value="Unassembled WGS sequence"/>
</dbReference>
<feature type="signal peptide" evidence="1">
    <location>
        <begin position="1"/>
        <end position="21"/>
    </location>
</feature>
<protein>
    <recommendedName>
        <fullName evidence="2">Kazal-like domain-containing protein</fullName>
    </recommendedName>
</protein>
<dbReference type="PROSITE" id="PS51257">
    <property type="entry name" value="PROKAR_LIPOPROTEIN"/>
    <property type="match status" value="1"/>
</dbReference>
<feature type="chain" id="PRO_5031566654" description="Kazal-like domain-containing protein" evidence="1">
    <location>
        <begin position="22"/>
        <end position="440"/>
    </location>
</feature>
<evidence type="ECO:0000313" key="3">
    <source>
        <dbReference type="EMBL" id="NNT72611.1"/>
    </source>
</evidence>
<dbReference type="InterPro" id="IPR002350">
    <property type="entry name" value="Kazal_dom"/>
</dbReference>